<comment type="caution">
    <text evidence="5">The sequence shown here is derived from an EMBL/GenBank/DDBJ whole genome shotgun (WGS) entry which is preliminary data.</text>
</comment>
<keyword evidence="5" id="KW-0418">Kinase</keyword>
<evidence type="ECO:0000256" key="3">
    <source>
        <dbReference type="PROSITE-ProRule" id="PRU10141"/>
    </source>
</evidence>
<dbReference type="Pfam" id="PF00069">
    <property type="entry name" value="Pkinase"/>
    <property type="match status" value="1"/>
</dbReference>
<dbReference type="GO" id="GO:0005524">
    <property type="term" value="F:ATP binding"/>
    <property type="evidence" value="ECO:0007669"/>
    <property type="project" value="UniProtKB-UniRule"/>
</dbReference>
<keyword evidence="1 3" id="KW-0547">Nucleotide-binding</keyword>
<dbReference type="PANTHER" id="PTHR24346:SF77">
    <property type="entry name" value="SERINE THREONINE PROTEIN KINASE"/>
    <property type="match status" value="1"/>
</dbReference>
<organism evidence="5 6">
    <name type="scientific">Streblomastix strix</name>
    <dbReference type="NCBI Taxonomy" id="222440"/>
    <lineage>
        <taxon>Eukaryota</taxon>
        <taxon>Metamonada</taxon>
        <taxon>Preaxostyla</taxon>
        <taxon>Oxymonadida</taxon>
        <taxon>Streblomastigidae</taxon>
        <taxon>Streblomastix</taxon>
    </lineage>
</organism>
<feature type="binding site" evidence="3">
    <location>
        <position position="79"/>
    </location>
    <ligand>
        <name>ATP</name>
        <dbReference type="ChEBI" id="CHEBI:30616"/>
    </ligand>
</feature>
<dbReference type="Proteomes" id="UP000324800">
    <property type="component" value="Unassembled WGS sequence"/>
</dbReference>
<dbReference type="InterPro" id="IPR011009">
    <property type="entry name" value="Kinase-like_dom_sf"/>
</dbReference>
<dbReference type="PROSITE" id="PS50011">
    <property type="entry name" value="PROTEIN_KINASE_DOM"/>
    <property type="match status" value="1"/>
</dbReference>
<gene>
    <name evidence="5" type="ORF">EZS28_021181</name>
</gene>
<feature type="domain" description="Protein kinase" evidence="4">
    <location>
        <begin position="1"/>
        <end position="292"/>
    </location>
</feature>
<reference evidence="5 6" key="1">
    <citation type="submission" date="2019-03" db="EMBL/GenBank/DDBJ databases">
        <title>Single cell metagenomics reveals metabolic interactions within the superorganism composed of flagellate Streblomastix strix and complex community of Bacteroidetes bacteria on its surface.</title>
        <authorList>
            <person name="Treitli S.C."/>
            <person name="Kolisko M."/>
            <person name="Husnik F."/>
            <person name="Keeling P."/>
            <person name="Hampl V."/>
        </authorList>
    </citation>
    <scope>NUCLEOTIDE SEQUENCE [LARGE SCALE GENOMIC DNA]</scope>
    <source>
        <strain evidence="5">ST1C</strain>
    </source>
</reference>
<dbReference type="GO" id="GO:0005737">
    <property type="term" value="C:cytoplasm"/>
    <property type="evidence" value="ECO:0007669"/>
    <property type="project" value="TreeGrafter"/>
</dbReference>
<dbReference type="PROSITE" id="PS00107">
    <property type="entry name" value="PROTEIN_KINASE_ATP"/>
    <property type="match status" value="1"/>
</dbReference>
<keyword evidence="5" id="KW-0808">Transferase</keyword>
<evidence type="ECO:0000259" key="4">
    <source>
        <dbReference type="PROSITE" id="PS50011"/>
    </source>
</evidence>
<dbReference type="OrthoDB" id="68483at2759"/>
<dbReference type="Gene3D" id="3.30.200.20">
    <property type="entry name" value="Phosphorylase Kinase, domain 1"/>
    <property type="match status" value="1"/>
</dbReference>
<keyword evidence="2 3" id="KW-0067">ATP-binding</keyword>
<evidence type="ECO:0000313" key="6">
    <source>
        <dbReference type="Proteomes" id="UP000324800"/>
    </source>
</evidence>
<accession>A0A5J4VL36</accession>
<evidence type="ECO:0000313" key="5">
    <source>
        <dbReference type="EMBL" id="KAA6383292.1"/>
    </source>
</evidence>
<dbReference type="GO" id="GO:0004674">
    <property type="term" value="F:protein serine/threonine kinase activity"/>
    <property type="evidence" value="ECO:0007669"/>
    <property type="project" value="TreeGrafter"/>
</dbReference>
<dbReference type="AlphaFoldDB" id="A0A5J4VL36"/>
<proteinExistence type="predicted"/>
<sequence length="341" mass="38036">MIRQSLSAASFNSVASAESTQSVIETKNAKKEIDELSGKKTLNQYVILKKLGQGSFAKVKLVHVQGYPDELYAMKVVKKDLKKKMVGPPRRGPAGAVPAKNLPEILEFVKGGSCYEEGQTPMNEDEARNCFRDVIVGISYMHKNNIVHHDIKPDNLLRNENGNVKISDFGVSAYYDDMTTRIKDVRGTPAFIPPEAVIIPPLPEGYLPSLADVYALGASLFMFIYGHTPYMADTPFLVYQQAINKPLPFDTDENKDITSKISPELRNLLEGTLEKDPTKRITIETIRQHPWLTCNGTLPLPDELEAVRVTESDLETAFTPVIPFATLNLEQEQKKQDKKNG</sequence>
<dbReference type="Gene3D" id="1.10.510.10">
    <property type="entry name" value="Transferase(Phosphotransferase) domain 1"/>
    <property type="match status" value="1"/>
</dbReference>
<evidence type="ECO:0000256" key="1">
    <source>
        <dbReference type="ARBA" id="ARBA00022741"/>
    </source>
</evidence>
<evidence type="ECO:0000256" key="2">
    <source>
        <dbReference type="ARBA" id="ARBA00022840"/>
    </source>
</evidence>
<dbReference type="PANTHER" id="PTHR24346">
    <property type="entry name" value="MAP/MICROTUBULE AFFINITY-REGULATING KINASE"/>
    <property type="match status" value="1"/>
</dbReference>
<dbReference type="InterPro" id="IPR017441">
    <property type="entry name" value="Protein_kinase_ATP_BS"/>
</dbReference>
<dbReference type="InterPro" id="IPR000719">
    <property type="entry name" value="Prot_kinase_dom"/>
</dbReference>
<dbReference type="SUPFAM" id="SSF56112">
    <property type="entry name" value="Protein kinase-like (PK-like)"/>
    <property type="match status" value="1"/>
</dbReference>
<name>A0A5J4VL36_9EUKA</name>
<protein>
    <submittedName>
        <fullName evidence="5">Putative CAMKK/META protein kinase</fullName>
    </submittedName>
</protein>
<dbReference type="EMBL" id="SNRW01006327">
    <property type="protein sequence ID" value="KAA6383292.1"/>
    <property type="molecule type" value="Genomic_DNA"/>
</dbReference>
<dbReference type="SMART" id="SM00220">
    <property type="entry name" value="S_TKc"/>
    <property type="match status" value="1"/>
</dbReference>
<dbReference type="GO" id="GO:0035556">
    <property type="term" value="P:intracellular signal transduction"/>
    <property type="evidence" value="ECO:0007669"/>
    <property type="project" value="TreeGrafter"/>
</dbReference>